<organism evidence="5">
    <name type="scientific">Gongylonema pulchrum</name>
    <dbReference type="NCBI Taxonomy" id="637853"/>
    <lineage>
        <taxon>Eukaryota</taxon>
        <taxon>Metazoa</taxon>
        <taxon>Ecdysozoa</taxon>
        <taxon>Nematoda</taxon>
        <taxon>Chromadorea</taxon>
        <taxon>Rhabditida</taxon>
        <taxon>Spirurina</taxon>
        <taxon>Spiruromorpha</taxon>
        <taxon>Spiruroidea</taxon>
        <taxon>Gongylonematidae</taxon>
        <taxon>Gongylonema</taxon>
    </lineage>
</organism>
<dbReference type="InterPro" id="IPR007110">
    <property type="entry name" value="Ig-like_dom"/>
</dbReference>
<evidence type="ECO:0000259" key="2">
    <source>
        <dbReference type="PROSITE" id="PS50835"/>
    </source>
</evidence>
<dbReference type="SMART" id="SM00409">
    <property type="entry name" value="IG"/>
    <property type="match status" value="2"/>
</dbReference>
<dbReference type="Proteomes" id="UP000271098">
    <property type="component" value="Unassembled WGS sequence"/>
</dbReference>
<sequence length="328" mass="36681">SEEKSICRFKDGKEIAATSDKNKLKKISDTVYQLEIPNIGKDAGAAYKLKITKGLEDQKADKGQKVVLSVEVNTPPKQIKWYKNGKEIAPIDKPKPKKIDDNKYQLEIPDVDKDDVAEYKARFTFIASKVHFLISKNFCSKFCYPVVLATEDNETADSACSLTVKLPTLTITKGLEDQEAGIGDKVVLGVEVSAPPKSIKWYKNGKEIKPSDKAKPRKVNDTKYELEIPDASKDDTADYKVVLTSEDDETVDSSCALTVKFPTLTITKGLEDQEAKVGDKVVLGVEVSALPKSIKWYYLALFLDLSSPFSLNFLTFKFDFAFQFCFQR</sequence>
<protein>
    <submittedName>
        <fullName evidence="5">Ig-like domain-containing protein</fullName>
    </submittedName>
</protein>
<keyword evidence="1" id="KW-0677">Repeat</keyword>
<evidence type="ECO:0000256" key="1">
    <source>
        <dbReference type="ARBA" id="ARBA00022737"/>
    </source>
</evidence>
<reference evidence="5" key="1">
    <citation type="submission" date="2016-06" db="UniProtKB">
        <authorList>
            <consortium name="WormBaseParasite"/>
        </authorList>
    </citation>
    <scope>IDENTIFICATION</scope>
</reference>
<dbReference type="Pfam" id="PF07679">
    <property type="entry name" value="I-set"/>
    <property type="match status" value="2"/>
</dbReference>
<dbReference type="EMBL" id="UYRT01004730">
    <property type="protein sequence ID" value="VDK37125.1"/>
    <property type="molecule type" value="Genomic_DNA"/>
</dbReference>
<dbReference type="InterPro" id="IPR013098">
    <property type="entry name" value="Ig_I-set"/>
</dbReference>
<gene>
    <name evidence="3" type="ORF">GPUH_LOCUS2950</name>
</gene>
<reference evidence="3 4" key="2">
    <citation type="submission" date="2018-11" db="EMBL/GenBank/DDBJ databases">
        <authorList>
            <consortium name="Pathogen Informatics"/>
        </authorList>
    </citation>
    <scope>NUCLEOTIDE SEQUENCE [LARGE SCALE GENOMIC DNA]</scope>
</reference>
<dbReference type="AlphaFoldDB" id="A0A183D2L0"/>
<feature type="domain" description="Ig-like" evidence="2">
    <location>
        <begin position="167"/>
        <end position="258"/>
    </location>
</feature>
<dbReference type="PROSITE" id="PS50835">
    <property type="entry name" value="IG_LIKE"/>
    <property type="match status" value="2"/>
</dbReference>
<dbReference type="InterPro" id="IPR003599">
    <property type="entry name" value="Ig_sub"/>
</dbReference>
<evidence type="ECO:0000313" key="3">
    <source>
        <dbReference type="EMBL" id="VDK37125.1"/>
    </source>
</evidence>
<dbReference type="OrthoDB" id="5969272at2759"/>
<dbReference type="InterPro" id="IPR036179">
    <property type="entry name" value="Ig-like_dom_sf"/>
</dbReference>
<keyword evidence="4" id="KW-1185">Reference proteome</keyword>
<evidence type="ECO:0000313" key="4">
    <source>
        <dbReference type="Proteomes" id="UP000271098"/>
    </source>
</evidence>
<dbReference type="PANTHER" id="PTHR13817:SF163">
    <property type="entry name" value="OBSCURIN"/>
    <property type="match status" value="1"/>
</dbReference>
<dbReference type="SUPFAM" id="SSF48726">
    <property type="entry name" value="Immunoglobulin"/>
    <property type="match status" value="2"/>
</dbReference>
<accession>A0A183D2L0</accession>
<name>A0A183D2L0_9BILA</name>
<dbReference type="Gene3D" id="2.60.40.10">
    <property type="entry name" value="Immunoglobulins"/>
    <property type="match status" value="3"/>
</dbReference>
<dbReference type="PANTHER" id="PTHR13817">
    <property type="entry name" value="TITIN"/>
    <property type="match status" value="1"/>
</dbReference>
<proteinExistence type="predicted"/>
<evidence type="ECO:0000313" key="5">
    <source>
        <dbReference type="WBParaSite" id="GPUH_0000295601-mRNA-1"/>
    </source>
</evidence>
<dbReference type="InterPro" id="IPR050964">
    <property type="entry name" value="Striated_Muscle_Regulatory"/>
</dbReference>
<dbReference type="WBParaSite" id="GPUH_0000295601-mRNA-1">
    <property type="protein sequence ID" value="GPUH_0000295601-mRNA-1"/>
    <property type="gene ID" value="GPUH_0000295601"/>
</dbReference>
<feature type="domain" description="Ig-like" evidence="2">
    <location>
        <begin position="37"/>
        <end position="119"/>
    </location>
</feature>
<dbReference type="InterPro" id="IPR013783">
    <property type="entry name" value="Ig-like_fold"/>
</dbReference>